<keyword evidence="3" id="KW-1185">Reference proteome</keyword>
<protein>
    <submittedName>
        <fullName evidence="2">Uncharacterized protein</fullName>
    </submittedName>
</protein>
<evidence type="ECO:0000256" key="1">
    <source>
        <dbReference type="SAM" id="Phobius"/>
    </source>
</evidence>
<proteinExistence type="predicted"/>
<gene>
    <name evidence="2" type="ORF">XENOCAPTIV_020379</name>
</gene>
<dbReference type="EMBL" id="JAHRIN010063207">
    <property type="protein sequence ID" value="MEQ2213756.1"/>
    <property type="molecule type" value="Genomic_DNA"/>
</dbReference>
<keyword evidence="1" id="KW-0812">Transmembrane</keyword>
<feature type="transmembrane region" description="Helical" evidence="1">
    <location>
        <begin position="6"/>
        <end position="32"/>
    </location>
</feature>
<keyword evidence="1" id="KW-1133">Transmembrane helix</keyword>
<evidence type="ECO:0000313" key="2">
    <source>
        <dbReference type="EMBL" id="MEQ2213756.1"/>
    </source>
</evidence>
<organism evidence="2 3">
    <name type="scientific">Xenoophorus captivus</name>
    <dbReference type="NCBI Taxonomy" id="1517983"/>
    <lineage>
        <taxon>Eukaryota</taxon>
        <taxon>Metazoa</taxon>
        <taxon>Chordata</taxon>
        <taxon>Craniata</taxon>
        <taxon>Vertebrata</taxon>
        <taxon>Euteleostomi</taxon>
        <taxon>Actinopterygii</taxon>
        <taxon>Neopterygii</taxon>
        <taxon>Teleostei</taxon>
        <taxon>Neoteleostei</taxon>
        <taxon>Acanthomorphata</taxon>
        <taxon>Ovalentaria</taxon>
        <taxon>Atherinomorphae</taxon>
        <taxon>Cyprinodontiformes</taxon>
        <taxon>Goodeidae</taxon>
        <taxon>Xenoophorus</taxon>
    </lineage>
</organism>
<sequence length="133" mass="14451">MGPTAQYFHTLAVMLSAVVVLGAVQTPGLVGFAKRRDMTISSATNSPHRKSNVHPASLPLHFPVVALGEALVTQDLGDTFKPFGVIWVLLELPDSGYPFTSIMQKERCGCCVCVKGRDAYVCKKEIRFLKTVA</sequence>
<evidence type="ECO:0000313" key="3">
    <source>
        <dbReference type="Proteomes" id="UP001434883"/>
    </source>
</evidence>
<name>A0ABV0S1G5_9TELE</name>
<comment type="caution">
    <text evidence="2">The sequence shown here is derived from an EMBL/GenBank/DDBJ whole genome shotgun (WGS) entry which is preliminary data.</text>
</comment>
<accession>A0ABV0S1G5</accession>
<reference evidence="2 3" key="1">
    <citation type="submission" date="2021-06" db="EMBL/GenBank/DDBJ databases">
        <authorList>
            <person name="Palmer J.M."/>
        </authorList>
    </citation>
    <scope>NUCLEOTIDE SEQUENCE [LARGE SCALE GENOMIC DNA]</scope>
    <source>
        <strain evidence="2 3">XC_2019</strain>
        <tissue evidence="2">Muscle</tissue>
    </source>
</reference>
<dbReference type="Proteomes" id="UP001434883">
    <property type="component" value="Unassembled WGS sequence"/>
</dbReference>
<keyword evidence="1" id="KW-0472">Membrane</keyword>